<evidence type="ECO:0000313" key="3">
    <source>
        <dbReference type="Proteomes" id="UP000595636"/>
    </source>
</evidence>
<sequence>MNGDAVRLLVWRDALHFDRFEDLPCALCGKPTPMRSHTDEPVHKVCAEQWNHTHSGALRHVAGTRDLGTRRFHDDVPTASKQTAVRHLSQRPTPESLNLQLPITERKSA</sequence>
<gene>
    <name evidence="2" type="ORF">JEQ17_27160</name>
</gene>
<evidence type="ECO:0000313" key="2">
    <source>
        <dbReference type="EMBL" id="QQM47338.1"/>
    </source>
</evidence>
<dbReference type="EMBL" id="CP066831">
    <property type="protein sequence ID" value="QQM47338.1"/>
    <property type="molecule type" value="Genomic_DNA"/>
</dbReference>
<proteinExistence type="predicted"/>
<name>A0A7T7RHX3_9ACTN</name>
<keyword evidence="3" id="KW-1185">Reference proteome</keyword>
<dbReference type="Proteomes" id="UP000595636">
    <property type="component" value="Chromosome"/>
</dbReference>
<reference evidence="2 3" key="1">
    <citation type="submission" date="2020-12" db="EMBL/GenBank/DDBJ databases">
        <title>A novel species.</title>
        <authorList>
            <person name="Li K."/>
        </authorList>
    </citation>
    <scope>NUCLEOTIDE SEQUENCE [LARGE SCALE GENOMIC DNA]</scope>
    <source>
        <strain evidence="2 3">ZYC-3</strain>
    </source>
</reference>
<feature type="compositionally biased region" description="Polar residues" evidence="1">
    <location>
        <begin position="90"/>
        <end position="101"/>
    </location>
</feature>
<evidence type="ECO:0000256" key="1">
    <source>
        <dbReference type="SAM" id="MobiDB-lite"/>
    </source>
</evidence>
<organism evidence="2 3">
    <name type="scientific">Streptomyces liliifuscus</name>
    <dbReference type="NCBI Taxonomy" id="2797636"/>
    <lineage>
        <taxon>Bacteria</taxon>
        <taxon>Bacillati</taxon>
        <taxon>Actinomycetota</taxon>
        <taxon>Actinomycetes</taxon>
        <taxon>Kitasatosporales</taxon>
        <taxon>Streptomycetaceae</taxon>
        <taxon>Streptomyces</taxon>
    </lineage>
</organism>
<protein>
    <submittedName>
        <fullName evidence="2">Uncharacterized protein</fullName>
    </submittedName>
</protein>
<dbReference type="KEGG" id="slf:JEQ17_27160"/>
<dbReference type="AlphaFoldDB" id="A0A7T7RHX3"/>
<accession>A0A7T7RHX3</accession>
<feature type="region of interest" description="Disordered" evidence="1">
    <location>
        <begin position="70"/>
        <end position="109"/>
    </location>
</feature>
<dbReference type="RefSeq" id="WP_200402119.1">
    <property type="nucleotide sequence ID" value="NZ_CP066831.1"/>
</dbReference>